<dbReference type="InterPro" id="IPR016181">
    <property type="entry name" value="Acyl_CoA_acyltransferase"/>
</dbReference>
<keyword evidence="3" id="KW-1185">Reference proteome</keyword>
<dbReference type="OrthoDB" id="8193702at2"/>
<feature type="domain" description="BioF2-like acetyltransferase" evidence="1">
    <location>
        <begin position="180"/>
        <end position="334"/>
    </location>
</feature>
<evidence type="ECO:0000313" key="2">
    <source>
        <dbReference type="EMBL" id="PWE52394.1"/>
    </source>
</evidence>
<proteinExistence type="predicted"/>
<dbReference type="AlphaFoldDB" id="A0A2U2DGJ5"/>
<evidence type="ECO:0000259" key="1">
    <source>
        <dbReference type="Pfam" id="PF13480"/>
    </source>
</evidence>
<dbReference type="SUPFAM" id="SSF55729">
    <property type="entry name" value="Acyl-CoA N-acyltransferases (Nat)"/>
    <property type="match status" value="1"/>
</dbReference>
<accession>A0A2U2DGJ5</accession>
<evidence type="ECO:0000313" key="3">
    <source>
        <dbReference type="Proteomes" id="UP000245252"/>
    </source>
</evidence>
<dbReference type="InterPro" id="IPR038740">
    <property type="entry name" value="BioF2-like_GNAT_dom"/>
</dbReference>
<gene>
    <name evidence="2" type="ORF">DEM27_31080</name>
</gene>
<dbReference type="EMBL" id="QFBC01000026">
    <property type="protein sequence ID" value="PWE52394.1"/>
    <property type="molecule type" value="Genomic_DNA"/>
</dbReference>
<reference evidence="2 3" key="1">
    <citation type="submission" date="2018-05" db="EMBL/GenBank/DDBJ databases">
        <title>The draft genome of strain NS-104.</title>
        <authorList>
            <person name="Hang P."/>
            <person name="Jiang J."/>
        </authorList>
    </citation>
    <scope>NUCLEOTIDE SEQUENCE [LARGE SCALE GENOMIC DNA]</scope>
    <source>
        <strain evidence="2 3">NS-104</strain>
    </source>
</reference>
<dbReference type="Gene3D" id="3.40.630.30">
    <property type="match status" value="1"/>
</dbReference>
<comment type="caution">
    <text evidence="2">The sequence shown here is derived from an EMBL/GenBank/DDBJ whole genome shotgun (WGS) entry which is preliminary data.</text>
</comment>
<dbReference type="Proteomes" id="UP000245252">
    <property type="component" value="Unassembled WGS sequence"/>
</dbReference>
<organism evidence="2 3">
    <name type="scientific">Metarhizobium album</name>
    <dbReference type="NCBI Taxonomy" id="2182425"/>
    <lineage>
        <taxon>Bacteria</taxon>
        <taxon>Pseudomonadati</taxon>
        <taxon>Pseudomonadota</taxon>
        <taxon>Alphaproteobacteria</taxon>
        <taxon>Hyphomicrobiales</taxon>
        <taxon>Rhizobiaceae</taxon>
        <taxon>Metarhizobium</taxon>
    </lineage>
</organism>
<protein>
    <submittedName>
        <fullName evidence="2">Cellulose biosynthesis protein CelD</fullName>
    </submittedName>
</protein>
<name>A0A2U2DGJ5_9HYPH</name>
<dbReference type="Pfam" id="PF13480">
    <property type="entry name" value="Acetyltransf_6"/>
    <property type="match status" value="1"/>
</dbReference>
<sequence>MPAAPQGASGPTLPMIVEVHHRMEPLEREWRSLERNNGNSLHQGYDWCAAWIKTHDTQPAIVRATDGDKTLFILPLEIVRHNMVRTAQFIAGRFSNINTGLFSPEFRSLTDEITMRSIGGRLIESLRDKADIVTLRNVPLLWRDEPHPFRYLPSIVNQNHAFQLPLLETFTATIAQLNAKRRRKKFRSQVKRLEVSGGFDHIVARTPVERSALMELFFQQKAVRFKALGLPNVFHAPETQAFFHLLLETDGGGRDTPLQLHAIRLKGEHEGKIAAIAGLSRKGDHIICQFGSIDESVAAEASPGELLFWLMIEQACAEDATLFDFGIGDQGYKRSWCPVETVQHDILLPISAVGRFAVVAQRGVTRTKAAIKGNPRVYALLQRLRAKTGPSESTDD</sequence>